<comment type="caution">
    <text evidence="6">The sequence shown here is derived from an EMBL/GenBank/DDBJ whole genome shotgun (WGS) entry which is preliminary data.</text>
</comment>
<evidence type="ECO:0000259" key="5">
    <source>
        <dbReference type="PROSITE" id="PS50887"/>
    </source>
</evidence>
<evidence type="ECO:0000256" key="2">
    <source>
        <dbReference type="ARBA" id="ARBA00012528"/>
    </source>
</evidence>
<dbReference type="GO" id="GO:1902201">
    <property type="term" value="P:negative regulation of bacterial-type flagellum-dependent cell motility"/>
    <property type="evidence" value="ECO:0007669"/>
    <property type="project" value="TreeGrafter"/>
</dbReference>
<evidence type="ECO:0000256" key="1">
    <source>
        <dbReference type="ARBA" id="ARBA00001946"/>
    </source>
</evidence>
<dbReference type="EMBL" id="RQXV01000001">
    <property type="protein sequence ID" value="RRD01032.1"/>
    <property type="molecule type" value="Genomic_DNA"/>
</dbReference>
<reference evidence="6 7" key="1">
    <citation type="submission" date="2018-11" db="EMBL/GenBank/DDBJ databases">
        <title>The draft genome sequence of Amphritea balenae JAMM 1525T.</title>
        <authorList>
            <person name="Fang Z."/>
            <person name="Zhang Y."/>
            <person name="Han X."/>
        </authorList>
    </citation>
    <scope>NUCLEOTIDE SEQUENCE [LARGE SCALE GENOMIC DNA]</scope>
    <source>
        <strain evidence="6 7">JAMM 1525</strain>
    </source>
</reference>
<feature type="domain" description="GGDEF" evidence="5">
    <location>
        <begin position="421"/>
        <end position="554"/>
    </location>
</feature>
<dbReference type="PANTHER" id="PTHR45138:SF9">
    <property type="entry name" value="DIGUANYLATE CYCLASE DGCM-RELATED"/>
    <property type="match status" value="1"/>
</dbReference>
<dbReference type="PROSITE" id="PS50887">
    <property type="entry name" value="GGDEF"/>
    <property type="match status" value="1"/>
</dbReference>
<dbReference type="SUPFAM" id="SSF55073">
    <property type="entry name" value="Nucleotide cyclase"/>
    <property type="match status" value="1"/>
</dbReference>
<dbReference type="Gene3D" id="3.30.70.270">
    <property type="match status" value="1"/>
</dbReference>
<dbReference type="Pfam" id="PF00990">
    <property type="entry name" value="GGDEF"/>
    <property type="match status" value="1"/>
</dbReference>
<keyword evidence="4" id="KW-1133">Transmembrane helix</keyword>
<dbReference type="GO" id="GO:0043709">
    <property type="term" value="P:cell adhesion involved in single-species biofilm formation"/>
    <property type="evidence" value="ECO:0007669"/>
    <property type="project" value="TreeGrafter"/>
</dbReference>
<evidence type="ECO:0000313" key="7">
    <source>
        <dbReference type="Proteomes" id="UP000267535"/>
    </source>
</evidence>
<dbReference type="AlphaFoldDB" id="A0A3P1SUZ3"/>
<accession>A0A3P1SUZ3</accession>
<dbReference type="EC" id="2.7.7.65" evidence="2"/>
<dbReference type="InterPro" id="IPR050469">
    <property type="entry name" value="Diguanylate_Cyclase"/>
</dbReference>
<dbReference type="Proteomes" id="UP000267535">
    <property type="component" value="Unassembled WGS sequence"/>
</dbReference>
<dbReference type="FunFam" id="3.30.70.270:FF:000001">
    <property type="entry name" value="Diguanylate cyclase domain protein"/>
    <property type="match status" value="1"/>
</dbReference>
<dbReference type="GO" id="GO:0005886">
    <property type="term" value="C:plasma membrane"/>
    <property type="evidence" value="ECO:0007669"/>
    <property type="project" value="TreeGrafter"/>
</dbReference>
<dbReference type="CDD" id="cd01949">
    <property type="entry name" value="GGDEF"/>
    <property type="match status" value="1"/>
</dbReference>
<protein>
    <recommendedName>
        <fullName evidence="2">diguanylate cyclase</fullName>
        <ecNumber evidence="2">2.7.7.65</ecNumber>
    </recommendedName>
</protein>
<comment type="cofactor">
    <cofactor evidence="1">
        <name>Mg(2+)</name>
        <dbReference type="ChEBI" id="CHEBI:18420"/>
    </cofactor>
</comment>
<dbReference type="SMART" id="SM00267">
    <property type="entry name" value="GGDEF"/>
    <property type="match status" value="1"/>
</dbReference>
<dbReference type="OrthoDB" id="9812260at2"/>
<dbReference type="NCBIfam" id="TIGR00254">
    <property type="entry name" value="GGDEF"/>
    <property type="match status" value="1"/>
</dbReference>
<dbReference type="InterPro" id="IPR043128">
    <property type="entry name" value="Rev_trsase/Diguanyl_cyclase"/>
</dbReference>
<gene>
    <name evidence="6" type="ORF">EHS89_00235</name>
</gene>
<sequence>MLNAAKLTFIISFVFCFMPLSIFAGDKSSETIFFLGSGSAETPWTQLVSQGFVEKMDRSGVPYSFHIDHLEAARFDEVHQYDLMFRYLKEKFAQKEPDIFVSAGPAASNFSLRFPELFAGARRILIQSGDDGSANATLIDAEIEHLLMIREMIRLSGPSKVFIIGDSVQPSDKLRLGGITSALEHENVSYEILVNKALPELLAAVSELPDESTIFYAPIFRRYEGKDLAPAYVLKELHQASRSPIFSSSDSTLGFGMVGGYLYSPKKLGYMAGEAAHSLIRGGPIEFTQNGFGYTYDWNEVIRWGYEDLISTKAEVLFRAPSLWQQHKGKIILTLLSLCLLLLLSTALIFINRQLTKTKNVLNKERLLLEERVQERTQELSLLHKQAVEMARIDVLTGLPNRRAFFEQAEIVHYQTERYHNPYVVLMLDIDLFKKTNDTYGHPAGDKVIQSVAKTIRSLIRKSDVAARIGGEEFAVILREAEHDHFYSLAERVRHEISEIPVCFEDDQIRTSVSIGIAEYQAGDKSIDDILCRADKALYQAKQTGRNKVVIDPVCV</sequence>
<feature type="transmembrane region" description="Helical" evidence="4">
    <location>
        <begin position="331"/>
        <end position="351"/>
    </location>
</feature>
<comment type="catalytic activity">
    <reaction evidence="3">
        <text>2 GTP = 3',3'-c-di-GMP + 2 diphosphate</text>
        <dbReference type="Rhea" id="RHEA:24898"/>
        <dbReference type="ChEBI" id="CHEBI:33019"/>
        <dbReference type="ChEBI" id="CHEBI:37565"/>
        <dbReference type="ChEBI" id="CHEBI:58805"/>
        <dbReference type="EC" id="2.7.7.65"/>
    </reaction>
</comment>
<dbReference type="InterPro" id="IPR000160">
    <property type="entry name" value="GGDEF_dom"/>
</dbReference>
<keyword evidence="7" id="KW-1185">Reference proteome</keyword>
<evidence type="ECO:0000256" key="4">
    <source>
        <dbReference type="SAM" id="Phobius"/>
    </source>
</evidence>
<name>A0A3P1SUZ3_9GAMM</name>
<evidence type="ECO:0000313" key="6">
    <source>
        <dbReference type="EMBL" id="RRD01032.1"/>
    </source>
</evidence>
<proteinExistence type="predicted"/>
<dbReference type="InterPro" id="IPR029787">
    <property type="entry name" value="Nucleotide_cyclase"/>
</dbReference>
<keyword evidence="4" id="KW-0472">Membrane</keyword>
<organism evidence="6 7">
    <name type="scientific">Amphritea balenae</name>
    <dbReference type="NCBI Taxonomy" id="452629"/>
    <lineage>
        <taxon>Bacteria</taxon>
        <taxon>Pseudomonadati</taxon>
        <taxon>Pseudomonadota</taxon>
        <taxon>Gammaproteobacteria</taxon>
        <taxon>Oceanospirillales</taxon>
        <taxon>Oceanospirillaceae</taxon>
        <taxon>Amphritea</taxon>
    </lineage>
</organism>
<dbReference type="PANTHER" id="PTHR45138">
    <property type="entry name" value="REGULATORY COMPONENTS OF SENSORY TRANSDUCTION SYSTEM"/>
    <property type="match status" value="1"/>
</dbReference>
<keyword evidence="4" id="KW-0812">Transmembrane</keyword>
<dbReference type="GO" id="GO:0052621">
    <property type="term" value="F:diguanylate cyclase activity"/>
    <property type="evidence" value="ECO:0007669"/>
    <property type="project" value="UniProtKB-EC"/>
</dbReference>
<evidence type="ECO:0000256" key="3">
    <source>
        <dbReference type="ARBA" id="ARBA00034247"/>
    </source>
</evidence>
<dbReference type="RefSeq" id="WP_124924104.1">
    <property type="nucleotide sequence ID" value="NZ_BMOH01000001.1"/>
</dbReference>